<keyword evidence="2 6" id="KW-0812">Transmembrane</keyword>
<dbReference type="FunFam" id="1.20.1250.20:FF:000011">
    <property type="entry name" value="MFS multidrug transporter, putative"/>
    <property type="match status" value="1"/>
</dbReference>
<evidence type="ECO:0000256" key="3">
    <source>
        <dbReference type="ARBA" id="ARBA00022989"/>
    </source>
</evidence>
<dbReference type="GeneID" id="73471134"/>
<dbReference type="InterPro" id="IPR020846">
    <property type="entry name" value="MFS_dom"/>
</dbReference>
<protein>
    <submittedName>
        <fullName evidence="8">NAG4</fullName>
    </submittedName>
</protein>
<feature type="transmembrane region" description="Helical" evidence="6">
    <location>
        <begin position="214"/>
        <end position="235"/>
    </location>
</feature>
<evidence type="ECO:0000313" key="8">
    <source>
        <dbReference type="EMBL" id="KAG7662205.1"/>
    </source>
</evidence>
<comment type="caution">
    <text evidence="8">The sequence shown here is derived from an EMBL/GenBank/DDBJ whole genome shotgun (WGS) entry which is preliminary data.</text>
</comment>
<keyword evidence="4 6" id="KW-0472">Membrane</keyword>
<keyword evidence="3 6" id="KW-1133">Transmembrane helix</keyword>
<proteinExistence type="predicted"/>
<evidence type="ECO:0000256" key="4">
    <source>
        <dbReference type="ARBA" id="ARBA00023136"/>
    </source>
</evidence>
<evidence type="ECO:0000259" key="7">
    <source>
        <dbReference type="PROSITE" id="PS50850"/>
    </source>
</evidence>
<dbReference type="Proteomes" id="UP000694255">
    <property type="component" value="Unassembled WGS sequence"/>
</dbReference>
<dbReference type="CDD" id="cd17323">
    <property type="entry name" value="MFS_Tpo1_MDR_like"/>
    <property type="match status" value="1"/>
</dbReference>
<dbReference type="PANTHER" id="PTHR23502">
    <property type="entry name" value="MAJOR FACILITATOR SUPERFAMILY"/>
    <property type="match status" value="1"/>
</dbReference>
<dbReference type="Pfam" id="PF07690">
    <property type="entry name" value="MFS_1"/>
    <property type="match status" value="1"/>
</dbReference>
<feature type="transmembrane region" description="Helical" evidence="6">
    <location>
        <begin position="145"/>
        <end position="166"/>
    </location>
</feature>
<dbReference type="RefSeq" id="XP_049262438.1">
    <property type="nucleotide sequence ID" value="XM_049408281.1"/>
</dbReference>
<dbReference type="EMBL" id="JAGSYN010000183">
    <property type="protein sequence ID" value="KAG7662205.1"/>
    <property type="molecule type" value="Genomic_DNA"/>
</dbReference>
<sequence length="641" mass="71717">MDSRDSTLDNASVDSEKVRSFGDALAEQQQQLPQHNLAIHRTRSIIEKIRSHESQEDQEELKRLVTNNKGVERIISDLQEGIGALGPLEQAYDIKKIETHPDPLSDFNEADPWKYPLDSESGLRIVEWVPQDKQSPKNISRALKWTYTGLLGAICFVVALGSAIVTGDLERPAEHFGVSMEVIILSSVTVFVIGFGVGPLVFAPMSEEVGRKPIYVATLAVALVFIVPCGAAQNIGTLLVCRLIDGIAFSAPMTLIGGSLADIWEGPERGTAMAIFSAAPFLGPVCGPIFGGLLADHAPTWRWIYWTFLIIAGFFYIVFISIVPETHHGILLKKRAKKLRKETGDSRYRTLSELQIRTFNEVAKTSLLRPFILLRELIVFLMTMYMSVVYGLLYMFFFAYPMVFQEGKGFSASLTGVMFIPIGGGVILATCAAPFFNADYNRRAQVYRDRGELPPAELRLIPMMIGCWFVPVSLFAFAWSSYPTISWAGPCFAGLGAGFGFCTLYNPANNYIVDSYQHYAASALAAKTFVRSIWGACVPLFTIQMYHRLGYEWASTLMAFISLGCCLIPFLFYRYGAKIRTYSKYAYALMHHSPELKLQMWNKITDIKDYNCLKKSCLYSYTLTFPPPPLPHLHLEFLIII</sequence>
<gene>
    <name evidence="8" type="ORF">J8A68_004334</name>
</gene>
<feature type="transmembrane region" description="Helical" evidence="6">
    <location>
        <begin position="529"/>
        <end position="547"/>
    </location>
</feature>
<feature type="domain" description="Major facilitator superfamily (MFS) profile" evidence="7">
    <location>
        <begin position="147"/>
        <end position="641"/>
    </location>
</feature>
<evidence type="ECO:0000256" key="6">
    <source>
        <dbReference type="SAM" id="Phobius"/>
    </source>
</evidence>
<evidence type="ECO:0000313" key="9">
    <source>
        <dbReference type="Proteomes" id="UP000694255"/>
    </source>
</evidence>
<feature type="region of interest" description="Disordered" evidence="5">
    <location>
        <begin position="1"/>
        <end position="37"/>
    </location>
</feature>
<feature type="transmembrane region" description="Helical" evidence="6">
    <location>
        <begin position="485"/>
        <end position="508"/>
    </location>
</feature>
<dbReference type="GO" id="GO:0022857">
    <property type="term" value="F:transmembrane transporter activity"/>
    <property type="evidence" value="ECO:0007669"/>
    <property type="project" value="InterPro"/>
</dbReference>
<feature type="transmembrane region" description="Helical" evidence="6">
    <location>
        <begin position="377"/>
        <end position="400"/>
    </location>
</feature>
<feature type="transmembrane region" description="Helical" evidence="6">
    <location>
        <begin position="271"/>
        <end position="291"/>
    </location>
</feature>
<dbReference type="PROSITE" id="PS50850">
    <property type="entry name" value="MFS"/>
    <property type="match status" value="1"/>
</dbReference>
<dbReference type="InterPro" id="IPR011701">
    <property type="entry name" value="MFS"/>
</dbReference>
<feature type="transmembrane region" description="Helical" evidence="6">
    <location>
        <begin position="247"/>
        <end position="264"/>
    </location>
</feature>
<keyword evidence="9" id="KW-1185">Reference proteome</keyword>
<dbReference type="PANTHER" id="PTHR23502:SF48">
    <property type="entry name" value="MULTIDRUG TRANSPORTER, PUTATIVE (AFU_ORTHOLOGUE AFUA_5G02700)-RELATED"/>
    <property type="match status" value="1"/>
</dbReference>
<dbReference type="AlphaFoldDB" id="A0A8J5QKH2"/>
<evidence type="ECO:0000256" key="1">
    <source>
        <dbReference type="ARBA" id="ARBA00004141"/>
    </source>
</evidence>
<reference evidence="8 9" key="1">
    <citation type="journal article" date="2021" name="DNA Res.">
        <title>Genome analysis of Candida subhashii reveals its hybrid nature and dual mitochondrial genome conformations.</title>
        <authorList>
            <person name="Mixao V."/>
            <person name="Hegedusova E."/>
            <person name="Saus E."/>
            <person name="Pryszcz L.P."/>
            <person name="Cillingova A."/>
            <person name="Nosek J."/>
            <person name="Gabaldon T."/>
        </authorList>
    </citation>
    <scope>NUCLEOTIDE SEQUENCE [LARGE SCALE GENOMIC DNA]</scope>
    <source>
        <strain evidence="8 9">CBS 10753</strain>
    </source>
</reference>
<evidence type="ECO:0000256" key="5">
    <source>
        <dbReference type="SAM" id="MobiDB-lite"/>
    </source>
</evidence>
<comment type="subcellular location">
    <subcellularLocation>
        <location evidence="1">Membrane</location>
        <topology evidence="1">Multi-pass membrane protein</topology>
    </subcellularLocation>
</comment>
<dbReference type="GO" id="GO:0005886">
    <property type="term" value="C:plasma membrane"/>
    <property type="evidence" value="ECO:0007669"/>
    <property type="project" value="TreeGrafter"/>
</dbReference>
<feature type="transmembrane region" description="Helical" evidence="6">
    <location>
        <begin position="458"/>
        <end position="479"/>
    </location>
</feature>
<feature type="transmembrane region" description="Helical" evidence="6">
    <location>
        <begin position="553"/>
        <end position="573"/>
    </location>
</feature>
<dbReference type="OrthoDB" id="6770063at2759"/>
<accession>A0A8J5QKH2</accession>
<feature type="transmembrane region" description="Helical" evidence="6">
    <location>
        <begin position="178"/>
        <end position="202"/>
    </location>
</feature>
<evidence type="ECO:0000256" key="2">
    <source>
        <dbReference type="ARBA" id="ARBA00022692"/>
    </source>
</evidence>
<feature type="transmembrane region" description="Helical" evidence="6">
    <location>
        <begin position="412"/>
        <end position="437"/>
    </location>
</feature>
<feature type="transmembrane region" description="Helical" evidence="6">
    <location>
        <begin position="303"/>
        <end position="323"/>
    </location>
</feature>
<organism evidence="8 9">
    <name type="scientific">[Candida] subhashii</name>
    <dbReference type="NCBI Taxonomy" id="561895"/>
    <lineage>
        <taxon>Eukaryota</taxon>
        <taxon>Fungi</taxon>
        <taxon>Dikarya</taxon>
        <taxon>Ascomycota</taxon>
        <taxon>Saccharomycotina</taxon>
        <taxon>Pichiomycetes</taxon>
        <taxon>Debaryomycetaceae</taxon>
        <taxon>Spathaspora</taxon>
    </lineage>
</organism>
<name>A0A8J5QKH2_9ASCO</name>